<dbReference type="HOGENOM" id="CLU_523360_0_0_1"/>
<protein>
    <submittedName>
        <fullName evidence="2">Uncharacterized protein</fullName>
    </submittedName>
</protein>
<dbReference type="GeneID" id="18919869"/>
<proteinExistence type="predicted"/>
<dbReference type="EMBL" id="JH931215">
    <property type="protein sequence ID" value="EKM48288.1"/>
    <property type="molecule type" value="Genomic_DNA"/>
</dbReference>
<name>K5VB56_PHACS</name>
<dbReference type="Proteomes" id="UP000008370">
    <property type="component" value="Unassembled WGS sequence"/>
</dbReference>
<feature type="region of interest" description="Disordered" evidence="1">
    <location>
        <begin position="198"/>
        <end position="221"/>
    </location>
</feature>
<evidence type="ECO:0000256" key="1">
    <source>
        <dbReference type="SAM" id="MobiDB-lite"/>
    </source>
</evidence>
<feature type="region of interest" description="Disordered" evidence="1">
    <location>
        <begin position="1"/>
        <end position="31"/>
    </location>
</feature>
<dbReference type="KEGG" id="pco:PHACADRAFT_33952"/>
<feature type="compositionally biased region" description="Polar residues" evidence="1">
    <location>
        <begin position="118"/>
        <end position="127"/>
    </location>
</feature>
<keyword evidence="3" id="KW-1185">Reference proteome</keyword>
<feature type="compositionally biased region" description="Polar residues" evidence="1">
    <location>
        <begin position="10"/>
        <end position="30"/>
    </location>
</feature>
<accession>K5VB56</accession>
<dbReference type="RefSeq" id="XP_007403160.1">
    <property type="nucleotide sequence ID" value="XM_007403098.1"/>
</dbReference>
<feature type="non-terminal residue" evidence="2">
    <location>
        <position position="1"/>
    </location>
</feature>
<evidence type="ECO:0000313" key="3">
    <source>
        <dbReference type="Proteomes" id="UP000008370"/>
    </source>
</evidence>
<dbReference type="AlphaFoldDB" id="K5VB56"/>
<evidence type="ECO:0000313" key="2">
    <source>
        <dbReference type="EMBL" id="EKM48288.1"/>
    </source>
</evidence>
<dbReference type="InParanoid" id="K5VB56"/>
<sequence length="521" mass="57120">KWHGHILRSTHLSDQQPHAQRMQSPTNLSSPGIPLSHMCCATIKEPIASKKCRVHSSSGSPSHRLLIESSSRRHIHFKKQHVWKPQPIEVESLFSPVQVSRKCKRVVYSDDDDDDNKSGNTRQQPETEYSRPDGTIIKGLQVSPSKLTFKGDGAVTFEIETGVAWYDNDHAAVKEWEQQFLQFFDLSPISSPAYVQHSWTNSPDADQNLRSGNRPATKTDFSANNSMITLSPRQDLAQSAVGTPSTTFSMLEAQIVQNASISPIVLSPIVLSPACSSRPPSFPASLATSLSTAKPVVLCKIISCASAVPLPSFSLQPARFDDPTVATSSTLDDSLALASSLLSLSLQKPHSANSQLPGNTDKLARLCTYGKTTRAPPPTVCPIDNCKDLVPSELLALLVFLCSAQPTNELGMLTHQIEICQRIKYENMLSHARTEGYPTKMDYGRLSQHVEEAHARTLTIMQNGSKMSFFLKLKELEERAIRAATDAAAKTGGKVEKPSFLLGNLNFAASDQWHDAIVDLL</sequence>
<organism evidence="2 3">
    <name type="scientific">Phanerochaete carnosa (strain HHB-10118-sp)</name>
    <name type="common">White-rot fungus</name>
    <name type="synonym">Peniophora carnosa</name>
    <dbReference type="NCBI Taxonomy" id="650164"/>
    <lineage>
        <taxon>Eukaryota</taxon>
        <taxon>Fungi</taxon>
        <taxon>Dikarya</taxon>
        <taxon>Basidiomycota</taxon>
        <taxon>Agaricomycotina</taxon>
        <taxon>Agaricomycetes</taxon>
        <taxon>Polyporales</taxon>
        <taxon>Phanerochaetaceae</taxon>
        <taxon>Phanerochaete</taxon>
    </lineage>
</organism>
<feature type="region of interest" description="Disordered" evidence="1">
    <location>
        <begin position="106"/>
        <end position="133"/>
    </location>
</feature>
<gene>
    <name evidence="2" type="ORF">PHACADRAFT_33952</name>
</gene>
<reference evidence="2 3" key="1">
    <citation type="journal article" date="2012" name="BMC Genomics">
        <title>Comparative genomics of the white-rot fungi, Phanerochaete carnosa and P. chrysosporium, to elucidate the genetic basis of the distinct wood types they colonize.</title>
        <authorList>
            <person name="Suzuki H."/>
            <person name="MacDonald J."/>
            <person name="Syed K."/>
            <person name="Salamov A."/>
            <person name="Hori C."/>
            <person name="Aerts A."/>
            <person name="Henrissat B."/>
            <person name="Wiebenga A."/>
            <person name="vanKuyk P.A."/>
            <person name="Barry K."/>
            <person name="Lindquist E."/>
            <person name="LaButti K."/>
            <person name="Lapidus A."/>
            <person name="Lucas S."/>
            <person name="Coutinho P."/>
            <person name="Gong Y."/>
            <person name="Samejima M."/>
            <person name="Mahadevan R."/>
            <person name="Abou-Zaid M."/>
            <person name="de Vries R.P."/>
            <person name="Igarashi K."/>
            <person name="Yadav J.S."/>
            <person name="Grigoriev I.V."/>
            <person name="Master E.R."/>
        </authorList>
    </citation>
    <scope>NUCLEOTIDE SEQUENCE [LARGE SCALE GENOMIC DNA]</scope>
    <source>
        <strain evidence="2 3">HHB-10118-sp</strain>
    </source>
</reference>